<keyword evidence="2" id="KW-1185">Reference proteome</keyword>
<dbReference type="EMBL" id="CARXXK010000002">
    <property type="protein sequence ID" value="CAI6355409.1"/>
    <property type="molecule type" value="Genomic_DNA"/>
</dbReference>
<reference evidence="1 2" key="1">
    <citation type="submission" date="2023-01" db="EMBL/GenBank/DDBJ databases">
        <authorList>
            <person name="Whitehead M."/>
        </authorList>
    </citation>
    <scope>NUCLEOTIDE SEQUENCE [LARGE SCALE GENOMIC DNA]</scope>
</reference>
<accession>A0AAV0WHR1</accession>
<dbReference type="SUPFAM" id="SSF52540">
    <property type="entry name" value="P-loop containing nucleoside triphosphate hydrolases"/>
    <property type="match status" value="1"/>
</dbReference>
<proteinExistence type="predicted"/>
<organism evidence="1 2">
    <name type="scientific">Macrosiphum euphorbiae</name>
    <name type="common">potato aphid</name>
    <dbReference type="NCBI Taxonomy" id="13131"/>
    <lineage>
        <taxon>Eukaryota</taxon>
        <taxon>Metazoa</taxon>
        <taxon>Ecdysozoa</taxon>
        <taxon>Arthropoda</taxon>
        <taxon>Hexapoda</taxon>
        <taxon>Insecta</taxon>
        <taxon>Pterygota</taxon>
        <taxon>Neoptera</taxon>
        <taxon>Paraneoptera</taxon>
        <taxon>Hemiptera</taxon>
        <taxon>Sternorrhyncha</taxon>
        <taxon>Aphidomorpha</taxon>
        <taxon>Aphidoidea</taxon>
        <taxon>Aphididae</taxon>
        <taxon>Macrosiphini</taxon>
        <taxon>Macrosiphum</taxon>
    </lineage>
</organism>
<name>A0AAV0WHR1_9HEMI</name>
<dbReference type="PANTHER" id="PTHR47642:SF5">
    <property type="entry name" value="ATP-DEPENDENT DNA HELICASE"/>
    <property type="match status" value="1"/>
</dbReference>
<dbReference type="Proteomes" id="UP001160148">
    <property type="component" value="Unassembled WGS sequence"/>
</dbReference>
<sequence length="95" mass="10647">MRSYGTAERRMLPVILSWAVTAHKLQGSTVDHAVVYLGPRLFAKGQAYVTLSRVKSLQGLRIEQLDCSKLMGRTPCNIDALEEMERMPGTEIIKI</sequence>
<dbReference type="CDD" id="cd18809">
    <property type="entry name" value="SF1_C_RecD"/>
    <property type="match status" value="1"/>
</dbReference>
<evidence type="ECO:0008006" key="3">
    <source>
        <dbReference type="Google" id="ProtNLM"/>
    </source>
</evidence>
<protein>
    <recommendedName>
        <fullName evidence="3">ATP-dependent DNA helicase</fullName>
    </recommendedName>
</protein>
<dbReference type="InterPro" id="IPR051055">
    <property type="entry name" value="PIF1_helicase"/>
</dbReference>
<comment type="caution">
    <text evidence="1">The sequence shown here is derived from an EMBL/GenBank/DDBJ whole genome shotgun (WGS) entry which is preliminary data.</text>
</comment>
<dbReference type="AlphaFoldDB" id="A0AAV0WHR1"/>
<evidence type="ECO:0000313" key="1">
    <source>
        <dbReference type="EMBL" id="CAI6355409.1"/>
    </source>
</evidence>
<evidence type="ECO:0000313" key="2">
    <source>
        <dbReference type="Proteomes" id="UP001160148"/>
    </source>
</evidence>
<dbReference type="PANTHER" id="PTHR47642">
    <property type="entry name" value="ATP-DEPENDENT DNA HELICASE"/>
    <property type="match status" value="1"/>
</dbReference>
<gene>
    <name evidence="1" type="ORF">MEUPH1_LOCUS11269</name>
</gene>
<dbReference type="InterPro" id="IPR027417">
    <property type="entry name" value="P-loop_NTPase"/>
</dbReference>